<sequence length="350" mass="37236">MTKARGATRCSPLKDAQRSSSHSARLFGAFSLTLLASVGYVALVRFGGVSPSLAIGMSQGGQGGPLPRGLGEVSFTSLKNVPAVSWQGVAWEVVSLPAELRPFLNVDLFPDPPAPVASWAFDRLLRLRGPGLAIGVHLDRQVLQRGKDEPPPAPCNPGQLAWVAGTLRGGPCPAVLLHNCAEAAWAAGQRSSRAELVLAEEAAAREEDSVSASQDVGVGIVLDWLATSDVVADYLFISFDMQRHVPGDPIAFMRAQPGRDLFLASGAPDELFGARYRMCFGGEQPPMLPQGLNRPELSLAYIGGRTHAVVRVLQRIRAVLETLDRPTALHSKLDCTGPALLWVANLTLTG</sequence>
<evidence type="ECO:0000313" key="2">
    <source>
        <dbReference type="EMBL" id="KFM24964.1"/>
    </source>
</evidence>
<dbReference type="KEGG" id="apro:F751_1843"/>
<evidence type="ECO:0000313" key="1">
    <source>
        <dbReference type="EMBL" id="JAT71471.1"/>
    </source>
</evidence>
<reference evidence="1" key="2">
    <citation type="submission" date="2015-08" db="EMBL/GenBank/DDBJ databases">
        <authorList>
            <person name="Babu N.S."/>
            <person name="Beckwith C.J."/>
            <person name="Beseler K.G."/>
            <person name="Brison A."/>
            <person name="Carone J.V."/>
            <person name="Caskin T.P."/>
            <person name="Diamond M."/>
            <person name="Durham M.E."/>
            <person name="Foxe J.M."/>
            <person name="Go M."/>
            <person name="Henderson B.A."/>
            <person name="Jones I.B."/>
            <person name="McGettigan J.A."/>
            <person name="Micheletti S.J."/>
            <person name="Nasrallah M.E."/>
            <person name="Ortiz D."/>
            <person name="Piller C.R."/>
            <person name="Privatt S.R."/>
            <person name="Schneider S.L."/>
            <person name="Sharp S."/>
            <person name="Smith T.C."/>
            <person name="Stanton J.D."/>
            <person name="Ullery H.E."/>
            <person name="Wilson R.J."/>
            <person name="Serrano M.G."/>
            <person name="Buck G."/>
            <person name="Lee V."/>
            <person name="Wang Y."/>
            <person name="Carvalho R."/>
            <person name="Voegtly L."/>
            <person name="Shi R."/>
            <person name="Duckworth R."/>
            <person name="Johnson A."/>
            <person name="Loviza R."/>
            <person name="Walstead R."/>
            <person name="Shah Z."/>
            <person name="Kiflezghi M."/>
            <person name="Wade K."/>
            <person name="Ball S.L."/>
            <person name="Bradley K.W."/>
            <person name="Asai D.J."/>
            <person name="Bowman C.A."/>
            <person name="Russell D.A."/>
            <person name="Pope W.H."/>
            <person name="Jacobs-Sera D."/>
            <person name="Hendrix R.W."/>
            <person name="Hatfull G.F."/>
        </authorList>
    </citation>
    <scope>NUCLEOTIDE SEQUENCE</scope>
</reference>
<dbReference type="EMBL" id="GDKF01007151">
    <property type="protein sequence ID" value="JAT71471.1"/>
    <property type="molecule type" value="Transcribed_RNA"/>
</dbReference>
<dbReference type="RefSeq" id="XP_011397852.1">
    <property type="nucleotide sequence ID" value="XM_011399550.1"/>
</dbReference>
<reference evidence="2 3" key="1">
    <citation type="journal article" date="2014" name="BMC Genomics">
        <title>Oil accumulation mechanisms of the oleaginous microalga Chlorella protothecoides revealed through its genome, transcriptomes, and proteomes.</title>
        <authorList>
            <person name="Gao C."/>
            <person name="Wang Y."/>
            <person name="Shen Y."/>
            <person name="Yan D."/>
            <person name="He X."/>
            <person name="Dai J."/>
            <person name="Wu Q."/>
        </authorList>
    </citation>
    <scope>NUCLEOTIDE SEQUENCE [LARGE SCALE GENOMIC DNA]</scope>
    <source>
        <strain evidence="2 3">0710</strain>
    </source>
</reference>
<proteinExistence type="predicted"/>
<accession>A0A087SGW0</accession>
<gene>
    <name evidence="2" type="ORF">F751_1843</name>
    <name evidence="1" type="ORF">g.45222</name>
</gene>
<organism evidence="2 3">
    <name type="scientific">Auxenochlorella protothecoides</name>
    <name type="common">Green microalga</name>
    <name type="synonym">Chlorella protothecoides</name>
    <dbReference type="NCBI Taxonomy" id="3075"/>
    <lineage>
        <taxon>Eukaryota</taxon>
        <taxon>Viridiplantae</taxon>
        <taxon>Chlorophyta</taxon>
        <taxon>core chlorophytes</taxon>
        <taxon>Trebouxiophyceae</taxon>
        <taxon>Chlorellales</taxon>
        <taxon>Chlorellaceae</taxon>
        <taxon>Auxenochlorella</taxon>
    </lineage>
</organism>
<dbReference type="AlphaFoldDB" id="A0A087SGW0"/>
<dbReference type="GeneID" id="23613234"/>
<keyword evidence="3" id="KW-1185">Reference proteome</keyword>
<dbReference type="EMBL" id="KL662111">
    <property type="protein sequence ID" value="KFM24964.1"/>
    <property type="molecule type" value="Genomic_DNA"/>
</dbReference>
<protein>
    <submittedName>
        <fullName evidence="2">Uncharacterized protein</fullName>
    </submittedName>
</protein>
<dbReference type="Proteomes" id="UP000028924">
    <property type="component" value="Unassembled WGS sequence"/>
</dbReference>
<evidence type="ECO:0000313" key="3">
    <source>
        <dbReference type="Proteomes" id="UP000028924"/>
    </source>
</evidence>
<name>A0A087SGW0_AUXPR</name>